<keyword evidence="5" id="KW-0539">Nucleus</keyword>
<evidence type="ECO:0000256" key="6">
    <source>
        <dbReference type="SAM" id="MobiDB-lite"/>
    </source>
</evidence>
<dbReference type="GO" id="GO:0008270">
    <property type="term" value="F:zinc ion binding"/>
    <property type="evidence" value="ECO:0007669"/>
    <property type="project" value="InterPro"/>
</dbReference>
<feature type="region of interest" description="Disordered" evidence="6">
    <location>
        <begin position="1"/>
        <end position="22"/>
    </location>
</feature>
<keyword evidence="4" id="KW-0804">Transcription</keyword>
<proteinExistence type="predicted"/>
<dbReference type="AlphaFoldDB" id="A0A093VKJ8"/>
<evidence type="ECO:0000256" key="1">
    <source>
        <dbReference type="ARBA" id="ARBA00022723"/>
    </source>
</evidence>
<dbReference type="CDD" id="cd12148">
    <property type="entry name" value="fungal_TF_MHR"/>
    <property type="match status" value="1"/>
</dbReference>
<name>A0A093VKJ8_TALMA</name>
<organism evidence="8">
    <name type="scientific">Talaromyces marneffei PM1</name>
    <dbReference type="NCBI Taxonomy" id="1077442"/>
    <lineage>
        <taxon>Eukaryota</taxon>
        <taxon>Fungi</taxon>
        <taxon>Dikarya</taxon>
        <taxon>Ascomycota</taxon>
        <taxon>Pezizomycotina</taxon>
        <taxon>Eurotiomycetes</taxon>
        <taxon>Eurotiomycetidae</taxon>
        <taxon>Eurotiales</taxon>
        <taxon>Trichocomaceae</taxon>
        <taxon>Talaromyces</taxon>
        <taxon>Talaromyces sect. Talaromyces</taxon>
    </lineage>
</organism>
<accession>A0A093VKJ8</accession>
<dbReference type="CDD" id="cd00067">
    <property type="entry name" value="GAL4"/>
    <property type="match status" value="1"/>
</dbReference>
<dbReference type="GO" id="GO:0006351">
    <property type="term" value="P:DNA-templated transcription"/>
    <property type="evidence" value="ECO:0007669"/>
    <property type="project" value="InterPro"/>
</dbReference>
<dbReference type="PROSITE" id="PS00463">
    <property type="entry name" value="ZN2_CY6_FUNGAL_1"/>
    <property type="match status" value="1"/>
</dbReference>
<dbReference type="PANTHER" id="PTHR47424">
    <property type="entry name" value="REGULATORY PROTEIN GAL4"/>
    <property type="match status" value="1"/>
</dbReference>
<protein>
    <submittedName>
        <fullName evidence="8">Putative transcriptional regulatory protein</fullName>
    </submittedName>
</protein>
<evidence type="ECO:0000256" key="3">
    <source>
        <dbReference type="ARBA" id="ARBA00023125"/>
    </source>
</evidence>
<dbReference type="InterPro" id="IPR001138">
    <property type="entry name" value="Zn2Cys6_DnaBD"/>
</dbReference>
<sequence length="829" mass="93635">MLPTGPTSRSEKKPAKRRVPDSQRRRALVSCDRCKTRRIRCCRNNENEACTSCLNGGVKCESTLPRKQRVYGSVERFSLRYRALDALVRGLFPNEDTDDIDVLFQLARNHNIPMPSPDDESHAPEAFNQDTMVATPKPSFDNTDIQAINDDCSASEVVYERMIPGPRRILHYVGPSSSSEFASIIRHLVTRFKKITTSTPYDQTQTHDKNYMKAMPETVHPLSNVARSTIANDHSSSSAIGEEQQTETKNGGLRSTTPHQQDQASLPSSTRASQDLSSSAETSSNLRDLLRDLLPDRSLCDILVQAYLDHLHGAFQVFYKPIFQLRYNFLWDNKIAQTGTSDIGWTCCLFMVIILGADILGPEHCPDSIMIQTKYMKLVRDSFQSLVFTATLENVQALLLLQLYEQNSGERNTSWLILGLAIRMAITLGMHREGTYASFDKAEAHTRRVVWWTLYQVEFNMSMILGRPPTINAKEVNVSVPEDDALDGTGYPQGFEKHYLQLTNIGHRVRRLITTVTAKYTDESALLSHQVHIRLLLHELEAWKAQLPHHFVPESPMVTLQHRRAVLLLQAIYYHHRSVLTRTFLVCKSNRNIDRLSQEGNRTLGPVIPVTESFSRECRGSAIAVLDCFLQLSKHGRLEGVAWIDFYYICHSVLVLGLFELGQMPGSASKSEQELSSSKIAEMNDIISQIRLAPTYKIFTKVSLGFARTVGLGIVKSAPAEDISTHQQYIQQPAQPSTLDFPYTSAPYGQMPWSMSEMNPTMFPPTTENMMSPPGLLGWFWHEANSGSHMSWDMFNLGNIELSGAEYVEAPPQYSTMYTAQQQFEHWPS</sequence>
<dbReference type="PROSITE" id="PS50048">
    <property type="entry name" value="ZN2_CY6_FUNGAL_2"/>
    <property type="match status" value="1"/>
</dbReference>
<dbReference type="HOGENOM" id="CLU_011777_0_0_1"/>
<dbReference type="InterPro" id="IPR036864">
    <property type="entry name" value="Zn2-C6_fun-type_DNA-bd_sf"/>
</dbReference>
<dbReference type="Pfam" id="PF04082">
    <property type="entry name" value="Fungal_trans"/>
    <property type="match status" value="1"/>
</dbReference>
<dbReference type="PANTHER" id="PTHR47424:SF6">
    <property type="entry name" value="PROLINE UTILIZATION TRANS-ACTIVATOR"/>
    <property type="match status" value="1"/>
</dbReference>
<evidence type="ECO:0000313" key="8">
    <source>
        <dbReference type="EMBL" id="KFX50484.1"/>
    </source>
</evidence>
<evidence type="ECO:0000256" key="5">
    <source>
        <dbReference type="ARBA" id="ARBA00023242"/>
    </source>
</evidence>
<evidence type="ECO:0000259" key="7">
    <source>
        <dbReference type="PROSITE" id="PS50048"/>
    </source>
</evidence>
<feature type="domain" description="Zn(2)-C6 fungal-type" evidence="7">
    <location>
        <begin position="30"/>
        <end position="60"/>
    </location>
</feature>
<keyword evidence="3" id="KW-0238">DNA-binding</keyword>
<evidence type="ECO:0000256" key="4">
    <source>
        <dbReference type="ARBA" id="ARBA00023163"/>
    </source>
</evidence>
<dbReference type="InterPro" id="IPR051127">
    <property type="entry name" value="Fungal_SecMet_Regulators"/>
</dbReference>
<feature type="compositionally biased region" description="Basic and acidic residues" evidence="6">
    <location>
        <begin position="9"/>
        <end position="22"/>
    </location>
</feature>
<feature type="compositionally biased region" description="Polar residues" evidence="6">
    <location>
        <begin position="247"/>
        <end position="280"/>
    </location>
</feature>
<dbReference type="GO" id="GO:0000981">
    <property type="term" value="F:DNA-binding transcription factor activity, RNA polymerase II-specific"/>
    <property type="evidence" value="ECO:0007669"/>
    <property type="project" value="InterPro"/>
</dbReference>
<keyword evidence="2" id="KW-0805">Transcription regulation</keyword>
<dbReference type="InterPro" id="IPR007219">
    <property type="entry name" value="XnlR_reg_dom"/>
</dbReference>
<gene>
    <name evidence="8" type="ORF">GQ26_0071910</name>
</gene>
<dbReference type="SUPFAM" id="SSF57701">
    <property type="entry name" value="Zn2/Cys6 DNA-binding domain"/>
    <property type="match status" value="1"/>
</dbReference>
<dbReference type="EMBL" id="JPOX01000007">
    <property type="protein sequence ID" value="KFX50484.1"/>
    <property type="molecule type" value="Genomic_DNA"/>
</dbReference>
<keyword evidence="1" id="KW-0479">Metal-binding</keyword>
<dbReference type="eggNOG" id="ENOG502RYAG">
    <property type="taxonomic scope" value="Eukaryota"/>
</dbReference>
<comment type="caution">
    <text evidence="8">The sequence shown here is derived from an EMBL/GenBank/DDBJ whole genome shotgun (WGS) entry which is preliminary data.</text>
</comment>
<feature type="region of interest" description="Disordered" evidence="6">
    <location>
        <begin position="233"/>
        <end position="280"/>
    </location>
</feature>
<dbReference type="Gene3D" id="4.10.240.10">
    <property type="entry name" value="Zn(2)-C6 fungal-type DNA-binding domain"/>
    <property type="match status" value="1"/>
</dbReference>
<dbReference type="GO" id="GO:0003677">
    <property type="term" value="F:DNA binding"/>
    <property type="evidence" value="ECO:0007669"/>
    <property type="project" value="UniProtKB-KW"/>
</dbReference>
<reference evidence="8" key="1">
    <citation type="journal article" date="2014" name="PLoS Genet.">
        <title>Signature Gene Expression Reveals Novel Clues to the Molecular Mechanisms of Dimorphic Transition in Penicillium marneffei.</title>
        <authorList>
            <person name="Yang E."/>
            <person name="Wang G."/>
            <person name="Cai J."/>
            <person name="Woo P.C."/>
            <person name="Lau S.K."/>
            <person name="Yuen K.-Y."/>
            <person name="Chow W.-N."/>
            <person name="Lin X."/>
        </authorList>
    </citation>
    <scope>NUCLEOTIDE SEQUENCE [LARGE SCALE GENOMIC DNA]</scope>
    <source>
        <strain evidence="8">PM1</strain>
    </source>
</reference>
<dbReference type="SMART" id="SM00906">
    <property type="entry name" value="Fungal_trans"/>
    <property type="match status" value="1"/>
</dbReference>
<evidence type="ECO:0000256" key="2">
    <source>
        <dbReference type="ARBA" id="ARBA00023015"/>
    </source>
</evidence>